<dbReference type="Gene3D" id="3.40.50.300">
    <property type="entry name" value="P-loop containing nucleotide triphosphate hydrolases"/>
    <property type="match status" value="1"/>
</dbReference>
<feature type="compositionally biased region" description="Basic and acidic residues" evidence="1">
    <location>
        <begin position="1167"/>
        <end position="1179"/>
    </location>
</feature>
<keyword evidence="2" id="KW-0812">Transmembrane</keyword>
<evidence type="ECO:0000256" key="1">
    <source>
        <dbReference type="SAM" id="MobiDB-lite"/>
    </source>
</evidence>
<accession>A0A7V8V861</accession>
<evidence type="ECO:0000256" key="2">
    <source>
        <dbReference type="SAM" id="Phobius"/>
    </source>
</evidence>
<gene>
    <name evidence="4" type="ORF">HOV93_39110</name>
</gene>
<feature type="region of interest" description="Disordered" evidence="1">
    <location>
        <begin position="1156"/>
        <end position="1179"/>
    </location>
</feature>
<dbReference type="AlphaFoldDB" id="A0A7V8V861"/>
<dbReference type="EMBL" id="JABRWO010000011">
    <property type="protein sequence ID" value="MBA2116719.1"/>
    <property type="molecule type" value="Genomic_DNA"/>
</dbReference>
<keyword evidence="2" id="KW-0472">Membrane</keyword>
<organism evidence="4 5">
    <name type="scientific">Bremerella alba</name>
    <dbReference type="NCBI Taxonomy" id="980252"/>
    <lineage>
        <taxon>Bacteria</taxon>
        <taxon>Pseudomonadati</taxon>
        <taxon>Planctomycetota</taxon>
        <taxon>Planctomycetia</taxon>
        <taxon>Pirellulales</taxon>
        <taxon>Pirellulaceae</taxon>
        <taxon>Bremerella</taxon>
    </lineage>
</organism>
<feature type="transmembrane region" description="Helical" evidence="2">
    <location>
        <begin position="136"/>
        <end position="160"/>
    </location>
</feature>
<dbReference type="RefSeq" id="WP_235990681.1">
    <property type="nucleotide sequence ID" value="NZ_JABRWO010000011.1"/>
</dbReference>
<evidence type="ECO:0000259" key="3">
    <source>
        <dbReference type="Pfam" id="PF07693"/>
    </source>
</evidence>
<dbReference type="Proteomes" id="UP000551616">
    <property type="component" value="Unassembled WGS sequence"/>
</dbReference>
<evidence type="ECO:0000313" key="5">
    <source>
        <dbReference type="Proteomes" id="UP000551616"/>
    </source>
</evidence>
<feature type="transmembrane region" description="Helical" evidence="2">
    <location>
        <begin position="172"/>
        <end position="193"/>
    </location>
</feature>
<dbReference type="SUPFAM" id="SSF52540">
    <property type="entry name" value="P-loop containing nucleoside triphosphate hydrolases"/>
    <property type="match status" value="1"/>
</dbReference>
<feature type="region of interest" description="Disordered" evidence="1">
    <location>
        <begin position="201"/>
        <end position="220"/>
    </location>
</feature>
<dbReference type="InterPro" id="IPR011646">
    <property type="entry name" value="KAP_P-loop"/>
</dbReference>
<dbReference type="Pfam" id="PF07693">
    <property type="entry name" value="KAP_NTPase"/>
    <property type="match status" value="1"/>
</dbReference>
<name>A0A7V8V861_9BACT</name>
<reference evidence="4 5" key="1">
    <citation type="submission" date="2020-05" db="EMBL/GenBank/DDBJ databases">
        <title>Bremerella alba sp. nov., a novel planctomycete isolated from the surface of the macroalga Fucus spiralis.</title>
        <authorList>
            <person name="Godinho O."/>
            <person name="Botelho R."/>
            <person name="Albuquerque L."/>
            <person name="Wiegand S."/>
            <person name="Da Costa M.S."/>
            <person name="Lobo-Da-Cunha A."/>
            <person name="Jogler C."/>
            <person name="Lage O.M."/>
        </authorList>
    </citation>
    <scope>NUCLEOTIDE SEQUENCE [LARGE SCALE GENOMIC DNA]</scope>
    <source>
        <strain evidence="4 5">FF15</strain>
    </source>
</reference>
<proteinExistence type="predicted"/>
<comment type="caution">
    <text evidence="4">The sequence shown here is derived from an EMBL/GenBank/DDBJ whole genome shotgun (WGS) entry which is preliminary data.</text>
</comment>
<feature type="domain" description="KAP NTPase" evidence="3">
    <location>
        <begin position="28"/>
        <end position="423"/>
    </location>
</feature>
<protein>
    <recommendedName>
        <fullName evidence="3">KAP NTPase domain-containing protein</fullName>
    </recommendedName>
</protein>
<dbReference type="InterPro" id="IPR027417">
    <property type="entry name" value="P-loop_NTPase"/>
</dbReference>
<sequence length="1179" mass="130612">MTEEDKCPTFLIEDTPADEDAFGPHQRVADAIAELIESSEKGGKVIGLEGGWGAGKSTVVGFLVKRLSKNTNYTVISFDAWAHEGDPLRRTYLETLIQELRATKWVDDATWKKRREEIAHRRKETITRITPKPTNLGVALAISLLLVPLGSAFLAAGLRAGVTFGTDLSPNWYFIIGLSLGLSPFWVLLANFFRVAFTRGDKKSDSGKTQDVSENETDEVPSEWAFLFSRAINETRTETVESPNPTSIEFEDYFTKLMREALSASDERRCLLVLDNLDRVDPESALAIWSTLQTFLQDRSHRNEAWFRRLWVVVPFDPGGLRKLWDNRSSNSDTTALAGVNESAASDSFLDKSFQVRFHVPPPVLSDWKAYVYRLVEEAFPKHGQEDRHWIYRVFDHCRTRTGEPPTPRELKLYVNQIGAIHRQWEHAFPIEHVAYYVLHRRASKSIIERLRDSESPFPSEQDSAFLGESLRRNLAGLAFNVEASKGIELLLAEPIYQSLADGDSEKLKELEEGNPDGFWAVLEVVATSRLGDTDAQTIAKAASCLKHSGILDGNQRPESSSILNGLKSAGKKIEQWSPFDSTTANGLAALCYLGKSPELSASVMQAVAATLEQYSGDAKSSSEPQSVIEPLLTVMREVSLLGHESAIPQALTLPITAEAWPSACDFLAKADTEGKYWKFIRPKEAFAAVSSVIEPTVSARQFKEREITTIRVTSLSPIKSSWNAVVNAIRQRLDAGANVDPNEACLLFRGLFVLKSLNSAEATSLLKQLADNGHTLHHFHRANAEGHHNGKATSLFAFLRERPGAKKPGTAGNSDEGHKNLHAILSSNDADVASRLLALLRQFGEISLLLRIASVRSKYDSLICLGLRDVAEADEAEHVFTPPLILESWKELRSALNDSSDEGRFTTLVGRLAHSTSLCQSIQDADGGFSTSNFELYLSVIEGAKEELPEFAQWCKSGLERLLSDDWTAQLAGFFSCCRLALHLVKQGKSPELKTGFSDALATHAQSLLAGKDVPPNDLRAAWRKLLDCLCEEATRKELRTRLIDAAATKDGTQAASFFELYGDEISDAESLVAHNQIVLRLFSPILRERNVVGLNWLDEILDAHPDLLDKVSDKTAVKAFENRLRDCMTEPVEDEAQPIIKRIATTLGIESATDEAEINVSDGNDDARIDKAEKEGQ</sequence>
<evidence type="ECO:0000313" key="4">
    <source>
        <dbReference type="EMBL" id="MBA2116719.1"/>
    </source>
</evidence>
<keyword evidence="2" id="KW-1133">Transmembrane helix</keyword>
<keyword evidence="5" id="KW-1185">Reference proteome</keyword>